<dbReference type="SUPFAM" id="SSF54001">
    <property type="entry name" value="Cysteine proteinases"/>
    <property type="match status" value="1"/>
</dbReference>
<feature type="region of interest" description="Disordered" evidence="1">
    <location>
        <begin position="301"/>
        <end position="369"/>
    </location>
</feature>
<evidence type="ECO:0000313" key="3">
    <source>
        <dbReference type="EMBL" id="AEB68861.1"/>
    </source>
</evidence>
<evidence type="ECO:0000313" key="4">
    <source>
        <dbReference type="Proteomes" id="UP000007807"/>
    </source>
</evidence>
<evidence type="ECO:0000256" key="1">
    <source>
        <dbReference type="SAM" id="MobiDB-lite"/>
    </source>
</evidence>
<dbReference type="InParanoid" id="F4BYI9"/>
<sequence>MSPLKFLLCMILLIGSGAAEDVPFVFDETISDVADYTSSQIERLYISSPQLAGIPTVIQALDNETMVFPITGGGSTPLGIKEKKVGEFKAVFNSRVEPENPKVREEALLFAAKYPGDLTIDQIGSIYHYLKNGENPIKGWSYIRDPRGTDYFNYANASLRIGKAAGCAGAGDCDDFAILMAALVESIGGTTRIILANNNTTGGHAYAEVYLGNLNAPDSQVEGIISWLRQEYETDKIYTHIDTDTREVWLNLDWGKDEKGNYHPGAPIFQGDKHIVICIRDDIGKTPLKIPENYKFQEKETFKPPLSSRVSSSPNSLDHSGDKEYEIDNPFEKSSPLSLPIQQSSQVPGSDYIPLGTQPTSLAKPVNAP</sequence>
<dbReference type="AlphaFoldDB" id="F4BYI9"/>
<dbReference type="Proteomes" id="UP000007807">
    <property type="component" value="Chromosome"/>
</dbReference>
<dbReference type="OrthoDB" id="135105at2157"/>
<dbReference type="KEGG" id="mcj:MCON_2401"/>
<feature type="compositionally biased region" description="Low complexity" evidence="1">
    <location>
        <begin position="304"/>
        <end position="316"/>
    </location>
</feature>
<keyword evidence="4" id="KW-1185">Reference proteome</keyword>
<dbReference type="Gene3D" id="3.10.620.30">
    <property type="match status" value="1"/>
</dbReference>
<dbReference type="InterPro" id="IPR038765">
    <property type="entry name" value="Papain-like_cys_pep_sf"/>
</dbReference>
<name>F4BYI9_METSG</name>
<protein>
    <recommendedName>
        <fullName evidence="2">Transglutaminase-like domain-containing protein</fullName>
    </recommendedName>
</protein>
<evidence type="ECO:0000259" key="2">
    <source>
        <dbReference type="Pfam" id="PF01841"/>
    </source>
</evidence>
<feature type="compositionally biased region" description="Low complexity" evidence="1">
    <location>
        <begin position="334"/>
        <end position="346"/>
    </location>
</feature>
<dbReference type="Pfam" id="PF01841">
    <property type="entry name" value="Transglut_core"/>
    <property type="match status" value="1"/>
</dbReference>
<proteinExistence type="predicted"/>
<accession>F4BYI9</accession>
<dbReference type="InterPro" id="IPR002931">
    <property type="entry name" value="Transglutaminase-like"/>
</dbReference>
<dbReference type="EMBL" id="CP002565">
    <property type="protein sequence ID" value="AEB68861.1"/>
    <property type="molecule type" value="Genomic_DNA"/>
</dbReference>
<organism evidence="3 4">
    <name type="scientific">Methanothrix soehngenii (strain ATCC 5969 / DSM 3671 / JCM 10134 / NBRC 103675 / OCM 69 / GP-6)</name>
    <name type="common">Methanosaeta concilii</name>
    <dbReference type="NCBI Taxonomy" id="990316"/>
    <lineage>
        <taxon>Archaea</taxon>
        <taxon>Methanobacteriati</taxon>
        <taxon>Methanobacteriota</taxon>
        <taxon>Stenosarchaea group</taxon>
        <taxon>Methanomicrobia</taxon>
        <taxon>Methanotrichales</taxon>
        <taxon>Methanotrichaceae</taxon>
        <taxon>Methanothrix</taxon>
    </lineage>
</organism>
<dbReference type="HOGENOM" id="CLU_749275_0_0_2"/>
<feature type="domain" description="Transglutaminase-like" evidence="2">
    <location>
        <begin position="168"/>
        <end position="211"/>
    </location>
</feature>
<reference evidence="3 4" key="1">
    <citation type="journal article" date="2011" name="J. Bacteriol.">
        <title>Complete genome sequence of Methanosaeta concilii, a specialist in aceticlastic methanogenesis.</title>
        <authorList>
            <person name="Barber R.D."/>
            <person name="Zhang L."/>
            <person name="Harnack M."/>
            <person name="Olson M.V."/>
            <person name="Kaul R."/>
            <person name="Ingram-Smith C."/>
            <person name="Smith K.S."/>
        </authorList>
    </citation>
    <scope>NUCLEOTIDE SEQUENCE [LARGE SCALE GENOMIC DNA]</scope>
    <source>
        <strain evidence="4">ATCC 5969 / DSM 3671 / JCM 10134 / NBRC 103675 / OCM 69 / GP-6</strain>
    </source>
</reference>
<gene>
    <name evidence="3" type="ordered locus">MCON_2401</name>
</gene>